<dbReference type="RefSeq" id="WP_204401690.1">
    <property type="nucleotide sequence ID" value="NZ_JAFBEE010000008.1"/>
</dbReference>
<keyword evidence="1 3" id="KW-0413">Isomerase</keyword>
<dbReference type="InterPro" id="IPR050245">
    <property type="entry name" value="PrsA_foldase"/>
</dbReference>
<dbReference type="Gene3D" id="1.10.8.1040">
    <property type="match status" value="1"/>
</dbReference>
<dbReference type="GO" id="GO:0003755">
    <property type="term" value="F:peptidyl-prolyl cis-trans isomerase activity"/>
    <property type="evidence" value="ECO:0007669"/>
    <property type="project" value="UniProtKB-EC"/>
</dbReference>
<dbReference type="InterPro" id="IPR046357">
    <property type="entry name" value="PPIase_dom_sf"/>
</dbReference>
<reference evidence="3 4" key="1">
    <citation type="submission" date="2021-01" db="EMBL/GenBank/DDBJ databases">
        <title>Genomic Encyclopedia of Type Strains, Phase IV (KMG-IV): sequencing the most valuable type-strain genomes for metagenomic binning, comparative biology and taxonomic classification.</title>
        <authorList>
            <person name="Goeker M."/>
        </authorList>
    </citation>
    <scope>NUCLEOTIDE SEQUENCE [LARGE SCALE GENOMIC DNA]</scope>
    <source>
        <strain evidence="3 4">DSM 25890</strain>
    </source>
</reference>
<evidence type="ECO:0000313" key="3">
    <source>
        <dbReference type="EMBL" id="MBM7614973.1"/>
    </source>
</evidence>
<proteinExistence type="predicted"/>
<keyword evidence="1" id="KW-0697">Rotamase</keyword>
<dbReference type="SUPFAM" id="SSF109998">
    <property type="entry name" value="Triger factor/SurA peptide-binding domain-like"/>
    <property type="match status" value="1"/>
</dbReference>
<dbReference type="PROSITE" id="PS01096">
    <property type="entry name" value="PPIC_PPIASE_1"/>
    <property type="match status" value="1"/>
</dbReference>
<dbReference type="PROSITE" id="PS50198">
    <property type="entry name" value="PPIC_PPIASE_2"/>
    <property type="match status" value="1"/>
</dbReference>
<evidence type="ECO:0000259" key="2">
    <source>
        <dbReference type="PROSITE" id="PS50198"/>
    </source>
</evidence>
<evidence type="ECO:0000256" key="1">
    <source>
        <dbReference type="PROSITE-ProRule" id="PRU00278"/>
    </source>
</evidence>
<dbReference type="PANTHER" id="PTHR47245">
    <property type="entry name" value="PEPTIDYLPROLYL ISOMERASE"/>
    <property type="match status" value="1"/>
</dbReference>
<keyword evidence="4" id="KW-1185">Reference proteome</keyword>
<accession>A0ABS2NPV9</accession>
<organism evidence="3 4">
    <name type="scientific">Alkaliphilus hydrothermalis</name>
    <dbReference type="NCBI Taxonomy" id="1482730"/>
    <lineage>
        <taxon>Bacteria</taxon>
        <taxon>Bacillati</taxon>
        <taxon>Bacillota</taxon>
        <taxon>Clostridia</taxon>
        <taxon>Peptostreptococcales</taxon>
        <taxon>Natronincolaceae</taxon>
        <taxon>Alkaliphilus</taxon>
    </lineage>
</organism>
<dbReference type="InterPro" id="IPR023058">
    <property type="entry name" value="PPIase_PpiC_CS"/>
</dbReference>
<gene>
    <name evidence="3" type="ORF">JOC73_001535</name>
</gene>
<comment type="caution">
    <text evidence="3">The sequence shown here is derived from an EMBL/GenBank/DDBJ whole genome shotgun (WGS) entry which is preliminary data.</text>
</comment>
<dbReference type="EC" id="5.2.1.8" evidence="3"/>
<dbReference type="Proteomes" id="UP001314796">
    <property type="component" value="Unassembled WGS sequence"/>
</dbReference>
<name>A0ABS2NPV9_9FIRM</name>
<dbReference type="InterPro" id="IPR027304">
    <property type="entry name" value="Trigger_fact/SurA_dom_sf"/>
</dbReference>
<dbReference type="SUPFAM" id="SSF54534">
    <property type="entry name" value="FKBP-like"/>
    <property type="match status" value="1"/>
</dbReference>
<dbReference type="Gene3D" id="3.10.50.40">
    <property type="match status" value="1"/>
</dbReference>
<sequence>MEKNQVVARVGEKQITQEYVENVLKNIDPQRAMQFASPEGKQKLVEELVNQELFYLDAINKGLDKDEAFVNEVEKMKENLLKQYAINLAIKDVTVSEADVAGFYTENKDKFISPESVHASHILVDDEATANSILEEINDGLSFEEAAEKHSKCPSKAQGGDLGSFQRGRMVPEFEEAAFAMEAGAISKPVQTQFGFHLIKVMEKQPSEVSPLEEVKPQLTQQLVTMKQQEVYYNKIEELKNQFPVKINL</sequence>
<protein>
    <submittedName>
        <fullName evidence="3">Peptidyl-prolyl cis-trans isomerase C</fullName>
        <ecNumber evidence="3">5.2.1.8</ecNumber>
    </submittedName>
</protein>
<dbReference type="EMBL" id="JAFBEE010000008">
    <property type="protein sequence ID" value="MBM7614973.1"/>
    <property type="molecule type" value="Genomic_DNA"/>
</dbReference>
<evidence type="ECO:0000313" key="4">
    <source>
        <dbReference type="Proteomes" id="UP001314796"/>
    </source>
</evidence>
<dbReference type="Pfam" id="PF00639">
    <property type="entry name" value="Rotamase"/>
    <property type="match status" value="1"/>
</dbReference>
<dbReference type="PANTHER" id="PTHR47245:SF2">
    <property type="entry name" value="PEPTIDYL-PROLYL CIS-TRANS ISOMERASE HP_0175-RELATED"/>
    <property type="match status" value="1"/>
</dbReference>
<dbReference type="InterPro" id="IPR000297">
    <property type="entry name" value="PPIase_PpiC"/>
</dbReference>
<feature type="domain" description="PpiC" evidence="2">
    <location>
        <begin position="114"/>
        <end position="203"/>
    </location>
</feature>